<gene>
    <name evidence="1" type="ORF">H5410_003786</name>
</gene>
<sequence length="192" mass="21307">GSPSRAEPHATHSLGHQFSSLGFANSLLSKRKTHGEISVDLGKERRIKETHFQFWDDETLSSSMCRINAATDHSPRLVGITDQLGNSPIVWFIAFLACLQHLCIRSLGGIVLLRGTVEHTGTKSGVRLFGDSLSGLGDAQASISSLFYFFCSFLRHRVRAFLKFQIPETEEFLSNIGIIEAFEDTNSIKIRP</sequence>
<keyword evidence="2" id="KW-1185">Reference proteome</keyword>
<organism evidence="1 2">
    <name type="scientific">Solanum commersonii</name>
    <name type="common">Commerson's wild potato</name>
    <name type="synonym">Commerson's nightshade</name>
    <dbReference type="NCBI Taxonomy" id="4109"/>
    <lineage>
        <taxon>Eukaryota</taxon>
        <taxon>Viridiplantae</taxon>
        <taxon>Streptophyta</taxon>
        <taxon>Embryophyta</taxon>
        <taxon>Tracheophyta</taxon>
        <taxon>Spermatophyta</taxon>
        <taxon>Magnoliopsida</taxon>
        <taxon>eudicotyledons</taxon>
        <taxon>Gunneridae</taxon>
        <taxon>Pentapetalae</taxon>
        <taxon>asterids</taxon>
        <taxon>lamiids</taxon>
        <taxon>Solanales</taxon>
        <taxon>Solanaceae</taxon>
        <taxon>Solanoideae</taxon>
        <taxon>Solaneae</taxon>
        <taxon>Solanum</taxon>
    </lineage>
</organism>
<proteinExistence type="predicted"/>
<dbReference type="Proteomes" id="UP000824120">
    <property type="component" value="Chromosome 1"/>
</dbReference>
<dbReference type="AlphaFoldDB" id="A0A9J6B5L4"/>
<evidence type="ECO:0000313" key="2">
    <source>
        <dbReference type="Proteomes" id="UP000824120"/>
    </source>
</evidence>
<reference evidence="1 2" key="1">
    <citation type="submission" date="2020-09" db="EMBL/GenBank/DDBJ databases">
        <title>De no assembly of potato wild relative species, Solanum commersonii.</title>
        <authorList>
            <person name="Cho K."/>
        </authorList>
    </citation>
    <scope>NUCLEOTIDE SEQUENCE [LARGE SCALE GENOMIC DNA]</scope>
    <source>
        <strain evidence="1">LZ3.2</strain>
        <tissue evidence="1">Leaf</tissue>
    </source>
</reference>
<protein>
    <submittedName>
        <fullName evidence="1">Uncharacterized protein</fullName>
    </submittedName>
</protein>
<feature type="non-terminal residue" evidence="1">
    <location>
        <position position="1"/>
    </location>
</feature>
<name>A0A9J6B5L4_SOLCO</name>
<accession>A0A9J6B5L4</accession>
<comment type="caution">
    <text evidence="1">The sequence shown here is derived from an EMBL/GenBank/DDBJ whole genome shotgun (WGS) entry which is preliminary data.</text>
</comment>
<dbReference type="EMBL" id="JACXVP010000001">
    <property type="protein sequence ID" value="KAG5632069.1"/>
    <property type="molecule type" value="Genomic_DNA"/>
</dbReference>
<evidence type="ECO:0000313" key="1">
    <source>
        <dbReference type="EMBL" id="KAG5632069.1"/>
    </source>
</evidence>